<keyword evidence="3" id="KW-1185">Reference proteome</keyword>
<evidence type="ECO:0000256" key="1">
    <source>
        <dbReference type="SAM" id="MobiDB-lite"/>
    </source>
</evidence>
<gene>
    <name evidence="2" type="ORF">FWILDA_LOCUS682</name>
</gene>
<sequence length="143" mass="16719">MSFANNYNNCRFGISIPQKLVKLATDLIFTKYANCINYHESIGEENIGQEDKKIKRHDEKTNKYNKNKELTIAEIEEDILKQIETKTGKKDLPRNKAEEKNLNQKNADYKKNLEEAKKNTIENIQVQLKKNELTTTDLNDNRD</sequence>
<dbReference type="Proteomes" id="UP001153678">
    <property type="component" value="Unassembled WGS sequence"/>
</dbReference>
<dbReference type="OrthoDB" id="2472056at2759"/>
<dbReference type="EMBL" id="CAMKVN010000046">
    <property type="protein sequence ID" value="CAI2162680.1"/>
    <property type="molecule type" value="Genomic_DNA"/>
</dbReference>
<reference evidence="2" key="1">
    <citation type="submission" date="2022-08" db="EMBL/GenBank/DDBJ databases">
        <authorList>
            <person name="Kallberg Y."/>
            <person name="Tangrot J."/>
            <person name="Rosling A."/>
        </authorList>
    </citation>
    <scope>NUCLEOTIDE SEQUENCE</scope>
    <source>
        <strain evidence="2">Wild A</strain>
    </source>
</reference>
<name>A0A9W4WTL7_9GLOM</name>
<comment type="caution">
    <text evidence="2">The sequence shown here is derived from an EMBL/GenBank/DDBJ whole genome shotgun (WGS) entry which is preliminary data.</text>
</comment>
<dbReference type="AlphaFoldDB" id="A0A9W4WTL7"/>
<evidence type="ECO:0000313" key="3">
    <source>
        <dbReference type="Proteomes" id="UP001153678"/>
    </source>
</evidence>
<organism evidence="2 3">
    <name type="scientific">Funneliformis geosporum</name>
    <dbReference type="NCBI Taxonomy" id="1117311"/>
    <lineage>
        <taxon>Eukaryota</taxon>
        <taxon>Fungi</taxon>
        <taxon>Fungi incertae sedis</taxon>
        <taxon>Mucoromycota</taxon>
        <taxon>Glomeromycotina</taxon>
        <taxon>Glomeromycetes</taxon>
        <taxon>Glomerales</taxon>
        <taxon>Glomeraceae</taxon>
        <taxon>Funneliformis</taxon>
    </lineage>
</organism>
<proteinExistence type="predicted"/>
<evidence type="ECO:0000313" key="2">
    <source>
        <dbReference type="EMBL" id="CAI2162680.1"/>
    </source>
</evidence>
<protein>
    <submittedName>
        <fullName evidence="2">6821_t:CDS:1</fullName>
    </submittedName>
</protein>
<feature type="region of interest" description="Disordered" evidence="1">
    <location>
        <begin position="85"/>
        <end position="113"/>
    </location>
</feature>
<accession>A0A9W4WTL7</accession>